<protein>
    <submittedName>
        <fullName evidence="1">Uncharacterized protein</fullName>
    </submittedName>
</protein>
<dbReference type="EMBL" id="BARS01001971">
    <property type="protein sequence ID" value="GAF79112.1"/>
    <property type="molecule type" value="Genomic_DNA"/>
</dbReference>
<organism evidence="1">
    <name type="scientific">marine sediment metagenome</name>
    <dbReference type="NCBI Taxonomy" id="412755"/>
    <lineage>
        <taxon>unclassified sequences</taxon>
        <taxon>metagenomes</taxon>
        <taxon>ecological metagenomes</taxon>
    </lineage>
</organism>
<proteinExistence type="predicted"/>
<comment type="caution">
    <text evidence="1">The sequence shown here is derived from an EMBL/GenBank/DDBJ whole genome shotgun (WGS) entry which is preliminary data.</text>
</comment>
<dbReference type="AlphaFoldDB" id="X0ST66"/>
<accession>X0ST66</accession>
<gene>
    <name evidence="1" type="ORF">S01H1_03645</name>
</gene>
<feature type="non-terminal residue" evidence="1">
    <location>
        <position position="54"/>
    </location>
</feature>
<reference evidence="1" key="1">
    <citation type="journal article" date="2014" name="Front. Microbiol.">
        <title>High frequency of phylogenetically diverse reductive dehalogenase-homologous genes in deep subseafloor sedimentary metagenomes.</title>
        <authorList>
            <person name="Kawai M."/>
            <person name="Futagami T."/>
            <person name="Toyoda A."/>
            <person name="Takaki Y."/>
            <person name="Nishi S."/>
            <person name="Hori S."/>
            <person name="Arai W."/>
            <person name="Tsubouchi T."/>
            <person name="Morono Y."/>
            <person name="Uchiyama I."/>
            <person name="Ito T."/>
            <person name="Fujiyama A."/>
            <person name="Inagaki F."/>
            <person name="Takami H."/>
        </authorList>
    </citation>
    <scope>NUCLEOTIDE SEQUENCE</scope>
    <source>
        <strain evidence="1">Expedition CK06-06</strain>
    </source>
</reference>
<sequence>MKGRLVFEELGEKERVLLLKANGYGVDNEGFILDQIGTKIPSKEHPKIFLEAKF</sequence>
<evidence type="ECO:0000313" key="1">
    <source>
        <dbReference type="EMBL" id="GAF79112.1"/>
    </source>
</evidence>
<name>X0ST66_9ZZZZ</name>